<feature type="region of interest" description="Disordered" evidence="2">
    <location>
        <begin position="191"/>
        <end position="212"/>
    </location>
</feature>
<name>A0A1I8G9K9_9PLAT</name>
<dbReference type="WBParaSite" id="maker-uti_cns_0001212-snap-gene-0.40-mRNA-1">
    <property type="protein sequence ID" value="maker-uti_cns_0001212-snap-gene-0.40-mRNA-1"/>
    <property type="gene ID" value="maker-uti_cns_0001212-snap-gene-0.40"/>
</dbReference>
<reference evidence="4" key="1">
    <citation type="submission" date="2016-11" db="UniProtKB">
        <authorList>
            <consortium name="WormBaseParasite"/>
        </authorList>
    </citation>
    <scope>IDENTIFICATION</scope>
</reference>
<protein>
    <submittedName>
        <fullName evidence="4">Coiled-coil domain-containing protein 150</fullName>
    </submittedName>
</protein>
<feature type="region of interest" description="Disordered" evidence="2">
    <location>
        <begin position="403"/>
        <end position="422"/>
    </location>
</feature>
<evidence type="ECO:0000313" key="4">
    <source>
        <dbReference type="WBParaSite" id="maker-uti_cns_0001212-snap-gene-0.40-mRNA-1"/>
    </source>
</evidence>
<keyword evidence="1" id="KW-0175">Coiled coil</keyword>
<feature type="compositionally biased region" description="Basic and acidic residues" evidence="2">
    <location>
        <begin position="609"/>
        <end position="625"/>
    </location>
</feature>
<feature type="compositionally biased region" description="Basic and acidic residues" evidence="2">
    <location>
        <begin position="197"/>
        <end position="212"/>
    </location>
</feature>
<keyword evidence="3" id="KW-1185">Reference proteome</keyword>
<dbReference type="Proteomes" id="UP000095280">
    <property type="component" value="Unplaced"/>
</dbReference>
<dbReference type="AlphaFoldDB" id="A0A1I8G9K9"/>
<evidence type="ECO:0000256" key="2">
    <source>
        <dbReference type="SAM" id="MobiDB-lite"/>
    </source>
</evidence>
<sequence length="956" mass="110685">DRIDSLTIQLVKIFDGEIAPAEPDIGSTLPYADEPINILNPSMKEVATETLEPTEHECLSHIRQERDGLKAQCLELEQCINRMQDELRELEKLKHTNGSLKSMLKRETWKVTTLQASKQNVEKALNQLTQENQLLKSQLADLSAQCDESRRNAEEAQAVADQSNIKLARWQQLCDELQEALNRSKTQLEAKAASEQQLRRSIEDLSREKEGEKTTLLKNNEAEKKRNTDLVARLKVQEEALRQFRQAKTSLESELGRMTQSIEELETAKRSLQQTTQKLRKENQMLQSQLQMLNNSKKVSEQKFEKLSKDLVQKTTLERQLNHTIAALHERLNRHAEESDNRLKEAKRIQNELYGKVCEHQNLRQKCEKELVALKVQLERNKHVRFLLRGGAEHRRQRVIGPAEDSTSYQHRRQRVIGPAEDSTSIAVSESSVLLRTVPASRPYADEPINILNPSMKEVATETLEPTEHECLSHIRQERDGLKAQCLELEQCINRMQDELRELEKLKHTNGSLKSMLKRETWKVTTLQASKQNVEKALNQLTQENQLLKSQLADLSAQFKESRKNAEEAQAMTEQSNAKLADSQHLCDALQEALNHSKTQLEAKAASEQQRRREFEGLSSEREREKTLLKSNQALNKRNTDLVDRLKEQDETLHQSRQAKTSLESELDFKTLAMEELKTAKQSLQETAQKLTEEKQMLQSQLETLSDVNKVFERKLEELRKKFNSLLTDFEKKDEALNNAKKMKESLETAVKEKTLALIEQKKSEKRIQAELMQARWVAGALENRFAALRTEFEVQTRSLNESKESILLLKTQLKDKDSVLAELEVRRQNLHRDMTQERLEKQKLSFMHRWLQSSYNSSYNSEEAVQQLQAKNENMAQRNHELQADLNKVTESLTQKTALERQLNHTIAVLHERLNRHAKESDNRLKEAKRVQNELYGKVCQHQNLRQKCEKELVA</sequence>
<feature type="coiled-coil region" evidence="1">
    <location>
        <begin position="866"/>
        <end position="932"/>
    </location>
</feature>
<feature type="region of interest" description="Disordered" evidence="2">
    <location>
        <begin position="605"/>
        <end position="625"/>
    </location>
</feature>
<evidence type="ECO:0000256" key="1">
    <source>
        <dbReference type="SAM" id="Coils"/>
    </source>
</evidence>
<feature type="coiled-coil region" evidence="1">
    <location>
        <begin position="479"/>
        <end position="572"/>
    </location>
</feature>
<proteinExistence type="predicted"/>
<organism evidence="3 4">
    <name type="scientific">Macrostomum lignano</name>
    <dbReference type="NCBI Taxonomy" id="282301"/>
    <lineage>
        <taxon>Eukaryota</taxon>
        <taxon>Metazoa</taxon>
        <taxon>Spiralia</taxon>
        <taxon>Lophotrochozoa</taxon>
        <taxon>Platyhelminthes</taxon>
        <taxon>Rhabditophora</taxon>
        <taxon>Macrostomorpha</taxon>
        <taxon>Macrostomida</taxon>
        <taxon>Macrostomidae</taxon>
        <taxon>Macrostomum</taxon>
    </lineage>
</organism>
<feature type="coiled-coil region" evidence="1">
    <location>
        <begin position="814"/>
        <end position="841"/>
    </location>
</feature>
<accession>A0A1I8G9K9</accession>
<evidence type="ECO:0000313" key="3">
    <source>
        <dbReference type="Proteomes" id="UP000095280"/>
    </source>
</evidence>